<feature type="compositionally biased region" description="Acidic residues" evidence="8">
    <location>
        <begin position="12"/>
        <end position="28"/>
    </location>
</feature>
<organism evidence="10 11">
    <name type="scientific">Trichosporon asahii var. asahii (strain ATCC 90039 / CBS 2479 / JCM 2466 / KCTC 7840 / NBRC 103889/ NCYC 2677 / UAMH 7654)</name>
    <name type="common">Yeast</name>
    <dbReference type="NCBI Taxonomy" id="1186058"/>
    <lineage>
        <taxon>Eukaryota</taxon>
        <taxon>Fungi</taxon>
        <taxon>Dikarya</taxon>
        <taxon>Basidiomycota</taxon>
        <taxon>Agaricomycotina</taxon>
        <taxon>Tremellomycetes</taxon>
        <taxon>Trichosporonales</taxon>
        <taxon>Trichosporonaceae</taxon>
        <taxon>Trichosporon</taxon>
    </lineage>
</organism>
<dbReference type="InterPro" id="IPR020892">
    <property type="entry name" value="Cyclophilin-type_PPIase_CS"/>
</dbReference>
<evidence type="ECO:0000313" key="10">
    <source>
        <dbReference type="EMBL" id="EJT47299.1"/>
    </source>
</evidence>
<dbReference type="InterPro" id="IPR015943">
    <property type="entry name" value="WD40/YVTN_repeat-like_dom_sf"/>
</dbReference>
<evidence type="ECO:0000256" key="2">
    <source>
        <dbReference type="ARBA" id="ARBA00007365"/>
    </source>
</evidence>
<reference evidence="10 11" key="1">
    <citation type="journal article" date="2012" name="Eukaryot. Cell">
        <title>Draft genome sequence of CBS 2479, the standard type strain of Trichosporon asahii.</title>
        <authorList>
            <person name="Yang R.Y."/>
            <person name="Li H.T."/>
            <person name="Zhu H."/>
            <person name="Zhou G.P."/>
            <person name="Wang M."/>
            <person name="Wang L."/>
        </authorList>
    </citation>
    <scope>NUCLEOTIDE SEQUENCE [LARGE SCALE GENOMIC DNA]</scope>
    <source>
        <strain evidence="11">ATCC 90039 / CBS 2479 / JCM 2466 / KCTC 7840 / NCYC 2677 / UAMH 7654</strain>
    </source>
</reference>
<dbReference type="SUPFAM" id="SSF50891">
    <property type="entry name" value="Cyclophilin-like"/>
    <property type="match status" value="1"/>
</dbReference>
<dbReference type="EMBL" id="ALBS01000258">
    <property type="protein sequence ID" value="EJT47299.1"/>
    <property type="molecule type" value="Genomic_DNA"/>
</dbReference>
<feature type="domain" description="PPIase cyclophilin-type" evidence="9">
    <location>
        <begin position="481"/>
        <end position="603"/>
    </location>
</feature>
<keyword evidence="6" id="KW-0697">Rotamase</keyword>
<evidence type="ECO:0000259" key="9">
    <source>
        <dbReference type="PROSITE" id="PS50072"/>
    </source>
</evidence>
<comment type="caution">
    <text evidence="10">The sequence shown here is derived from an EMBL/GenBank/DDBJ whole genome shotgun (WGS) entry which is preliminary data.</text>
</comment>
<dbReference type="Pfam" id="PF00160">
    <property type="entry name" value="Pro_isomerase"/>
    <property type="match status" value="1"/>
</dbReference>
<dbReference type="PRINTS" id="PR00153">
    <property type="entry name" value="CSAPPISMRASE"/>
</dbReference>
<dbReference type="FunFam" id="2.40.100.10:FF:000003">
    <property type="entry name" value="Peptidylprolyl isomerase domain and WD repeat-containing 1"/>
    <property type="match status" value="1"/>
</dbReference>
<name>J6ERZ2_TRIAS</name>
<keyword evidence="4" id="KW-0853">WD repeat</keyword>
<dbReference type="GeneID" id="25987441"/>
<keyword evidence="5" id="KW-0677">Repeat</keyword>
<dbReference type="GO" id="GO:0006457">
    <property type="term" value="P:protein folding"/>
    <property type="evidence" value="ECO:0007669"/>
    <property type="project" value="InterPro"/>
</dbReference>
<evidence type="ECO:0000256" key="7">
    <source>
        <dbReference type="ARBA" id="ARBA00023235"/>
    </source>
</evidence>
<dbReference type="HOGENOM" id="CLU_012062_31_2_1"/>
<dbReference type="GO" id="GO:0005634">
    <property type="term" value="C:nucleus"/>
    <property type="evidence" value="ECO:0007669"/>
    <property type="project" value="UniProtKB-ARBA"/>
</dbReference>
<dbReference type="VEuPathDB" id="FungiDB:A1Q1_03928"/>
<evidence type="ECO:0000256" key="8">
    <source>
        <dbReference type="SAM" id="MobiDB-lite"/>
    </source>
</evidence>
<dbReference type="SUPFAM" id="SSF50978">
    <property type="entry name" value="WD40 repeat-like"/>
    <property type="match status" value="1"/>
</dbReference>
<dbReference type="SMART" id="SM00320">
    <property type="entry name" value="WD40"/>
    <property type="match status" value="4"/>
</dbReference>
<sequence length="638" mass="70433">MAEDGLKRPREEEESDEEIGGDDSDDDIGPSIPGAGEKKVHKKKKLAHEKLYLDNLPEADRYWKSFMHRDSINFVTMTKTNFLITTSVDGHLKLWKKQESGIEFVKHYRTSLRAIVSVSASADGAMFASVSESAKGGPGGEGRVFDVVNFDMINILKFDFTPKAVCWVHEPGSGSTLLAVSDVDSPKIRIYDGRGDGKPLHVLEKIHRAPVHLMEYCAKYDCVVSADEAGFVEYWQPSEPWGLPSVPGMWQYKSATDLFHFKKTKSIPTSVTFSPDGNHWACLALPSRTVHVFNTLTGKLTRTYDESLSAVEEMQQAGTAVFKLDDMDFGRRLAVERELDASESGPGGALRTANAVWDESGSMLLYATMLGIKVVNTVTNTVARVIGKDETLRFLNLALFQGAPLKQVQTLAMAASSNPLLEEKAARDDTLFATAYRKQRFYMFGRGHEDDARGERDVFNERPTHEERTVVIEKKQEKKALPTAATIHTNMGDIRLELYPNIAPKTVENFVTHAKNGYYNNVIFHRIIKKFMIQGGDPTGTGSGGESIWGGEFEDEFSPLGTHDRPYTLSSANAGPNTNGSQFFITTVATPWLDNKHTRHILGYYGAKSMVPESSCSRRDGCTACGNDAADPGASVSG</sequence>
<evidence type="ECO:0000256" key="1">
    <source>
        <dbReference type="ARBA" id="ARBA00000971"/>
    </source>
</evidence>
<proteinExistence type="inferred from homology"/>
<dbReference type="PANTHER" id="PTHR45625">
    <property type="entry name" value="PEPTIDYL-PROLYL CIS-TRANS ISOMERASE-RELATED"/>
    <property type="match status" value="1"/>
</dbReference>
<dbReference type="Gene3D" id="2.40.100.10">
    <property type="entry name" value="Cyclophilin-like"/>
    <property type="match status" value="1"/>
</dbReference>
<dbReference type="Gene3D" id="2.130.10.10">
    <property type="entry name" value="YVTN repeat-like/Quinoprotein amine dehydrogenase"/>
    <property type="match status" value="1"/>
</dbReference>
<dbReference type="InterPro" id="IPR036322">
    <property type="entry name" value="WD40_repeat_dom_sf"/>
</dbReference>
<evidence type="ECO:0000256" key="4">
    <source>
        <dbReference type="ARBA" id="ARBA00022574"/>
    </source>
</evidence>
<dbReference type="RefSeq" id="XP_014177828.1">
    <property type="nucleotide sequence ID" value="XM_014322353.1"/>
</dbReference>
<dbReference type="InterPro" id="IPR044666">
    <property type="entry name" value="Cyclophilin_A-like"/>
</dbReference>
<evidence type="ECO:0000256" key="3">
    <source>
        <dbReference type="ARBA" id="ARBA00013194"/>
    </source>
</evidence>
<dbReference type="GO" id="GO:0003755">
    <property type="term" value="F:peptidyl-prolyl cis-trans isomerase activity"/>
    <property type="evidence" value="ECO:0007669"/>
    <property type="project" value="UniProtKB-KW"/>
</dbReference>
<dbReference type="OrthoDB" id="10264753at2759"/>
<comment type="catalytic activity">
    <reaction evidence="1">
        <text>[protein]-peptidylproline (omega=180) = [protein]-peptidylproline (omega=0)</text>
        <dbReference type="Rhea" id="RHEA:16237"/>
        <dbReference type="Rhea" id="RHEA-COMP:10747"/>
        <dbReference type="Rhea" id="RHEA-COMP:10748"/>
        <dbReference type="ChEBI" id="CHEBI:83833"/>
        <dbReference type="ChEBI" id="CHEBI:83834"/>
        <dbReference type="EC" id="5.2.1.8"/>
    </reaction>
</comment>
<dbReference type="FunFam" id="2.130.10.10:FF:000450">
    <property type="entry name" value="Peptidylprolyl isomerase domain and WD-repeat protein 1"/>
    <property type="match status" value="1"/>
</dbReference>
<dbReference type="AlphaFoldDB" id="J6ERZ2"/>
<comment type="similarity">
    <text evidence="2">Belongs to the cyclophilin-type PPIase family.</text>
</comment>
<dbReference type="PANTHER" id="PTHR45625:SF4">
    <property type="entry name" value="PEPTIDYLPROLYL ISOMERASE DOMAIN AND WD REPEAT-CONTAINING PROTEIN 1"/>
    <property type="match status" value="1"/>
</dbReference>
<evidence type="ECO:0000313" key="11">
    <source>
        <dbReference type="Proteomes" id="UP000002748"/>
    </source>
</evidence>
<gene>
    <name evidence="10" type="ORF">A1Q1_03928</name>
</gene>
<feature type="compositionally biased region" description="Basic and acidic residues" evidence="8">
    <location>
        <begin position="1"/>
        <end position="11"/>
    </location>
</feature>
<dbReference type="InterPro" id="IPR011047">
    <property type="entry name" value="Quinoprotein_ADH-like_sf"/>
</dbReference>
<evidence type="ECO:0000256" key="5">
    <source>
        <dbReference type="ARBA" id="ARBA00022737"/>
    </source>
</evidence>
<dbReference type="EC" id="5.2.1.8" evidence="3"/>
<dbReference type="PROSITE" id="PS50072">
    <property type="entry name" value="CSA_PPIASE_2"/>
    <property type="match status" value="1"/>
</dbReference>
<protein>
    <recommendedName>
        <fullName evidence="3">peptidylprolyl isomerase</fullName>
        <ecNumber evidence="3">5.2.1.8</ecNumber>
    </recommendedName>
</protein>
<dbReference type="InterPro" id="IPR001680">
    <property type="entry name" value="WD40_rpt"/>
</dbReference>
<dbReference type="Proteomes" id="UP000002748">
    <property type="component" value="Unassembled WGS sequence"/>
</dbReference>
<dbReference type="InterPro" id="IPR002130">
    <property type="entry name" value="Cyclophilin-type_PPIase_dom"/>
</dbReference>
<keyword evidence="7 10" id="KW-0413">Isomerase</keyword>
<dbReference type="PROSITE" id="PS00170">
    <property type="entry name" value="CSA_PPIASE_1"/>
    <property type="match status" value="1"/>
</dbReference>
<dbReference type="SUPFAM" id="SSF50998">
    <property type="entry name" value="Quinoprotein alcohol dehydrogenase-like"/>
    <property type="match status" value="1"/>
</dbReference>
<accession>J6ERZ2</accession>
<evidence type="ECO:0000256" key="6">
    <source>
        <dbReference type="ARBA" id="ARBA00023110"/>
    </source>
</evidence>
<dbReference type="InterPro" id="IPR029000">
    <property type="entry name" value="Cyclophilin-like_dom_sf"/>
</dbReference>
<feature type="region of interest" description="Disordered" evidence="8">
    <location>
        <begin position="1"/>
        <end position="40"/>
    </location>
</feature>
<dbReference type="KEGG" id="tasa:A1Q1_03928"/>